<accession>A0ABR2EXQ5</accession>
<organism evidence="2 3">
    <name type="scientific">Hibiscus sabdariffa</name>
    <name type="common">roselle</name>
    <dbReference type="NCBI Taxonomy" id="183260"/>
    <lineage>
        <taxon>Eukaryota</taxon>
        <taxon>Viridiplantae</taxon>
        <taxon>Streptophyta</taxon>
        <taxon>Embryophyta</taxon>
        <taxon>Tracheophyta</taxon>
        <taxon>Spermatophyta</taxon>
        <taxon>Magnoliopsida</taxon>
        <taxon>eudicotyledons</taxon>
        <taxon>Gunneridae</taxon>
        <taxon>Pentapetalae</taxon>
        <taxon>rosids</taxon>
        <taxon>malvids</taxon>
        <taxon>Malvales</taxon>
        <taxon>Malvaceae</taxon>
        <taxon>Malvoideae</taxon>
        <taxon>Hibiscus</taxon>
    </lineage>
</organism>
<feature type="compositionally biased region" description="Polar residues" evidence="1">
    <location>
        <begin position="10"/>
        <end position="19"/>
    </location>
</feature>
<protein>
    <submittedName>
        <fullName evidence="2">Uncharacterized protein</fullName>
    </submittedName>
</protein>
<dbReference type="Proteomes" id="UP001472677">
    <property type="component" value="Unassembled WGS sequence"/>
</dbReference>
<name>A0ABR2EXQ5_9ROSI</name>
<sequence length="68" mass="7215">MRLREPTISPFASASTDQGGSLGHATRTLEPRTEPRGATGGDLTTCRARGVAGAEGVRHLQVARLNWD</sequence>
<feature type="region of interest" description="Disordered" evidence="1">
    <location>
        <begin position="1"/>
        <end position="44"/>
    </location>
</feature>
<evidence type="ECO:0000313" key="3">
    <source>
        <dbReference type="Proteomes" id="UP001472677"/>
    </source>
</evidence>
<keyword evidence="3" id="KW-1185">Reference proteome</keyword>
<reference evidence="2 3" key="1">
    <citation type="journal article" date="2024" name="G3 (Bethesda)">
        <title>Genome assembly of Hibiscus sabdariffa L. provides insights into metabolisms of medicinal natural products.</title>
        <authorList>
            <person name="Kim T."/>
        </authorList>
    </citation>
    <scope>NUCLEOTIDE SEQUENCE [LARGE SCALE GENOMIC DNA]</scope>
    <source>
        <strain evidence="2">TK-2024</strain>
        <tissue evidence="2">Old leaves</tissue>
    </source>
</reference>
<gene>
    <name evidence="2" type="ORF">V6N12_059236</name>
</gene>
<evidence type="ECO:0000313" key="2">
    <source>
        <dbReference type="EMBL" id="KAK8565681.1"/>
    </source>
</evidence>
<comment type="caution">
    <text evidence="2">The sequence shown here is derived from an EMBL/GenBank/DDBJ whole genome shotgun (WGS) entry which is preliminary data.</text>
</comment>
<proteinExistence type="predicted"/>
<dbReference type="EMBL" id="JBBPBM010000010">
    <property type="protein sequence ID" value="KAK8565681.1"/>
    <property type="molecule type" value="Genomic_DNA"/>
</dbReference>
<evidence type="ECO:0000256" key="1">
    <source>
        <dbReference type="SAM" id="MobiDB-lite"/>
    </source>
</evidence>